<gene>
    <name evidence="4" type="ORF">POTOM_016323</name>
</gene>
<comment type="caution">
    <text evidence="4">The sequence shown here is derived from an EMBL/GenBank/DDBJ whole genome shotgun (WGS) entry which is preliminary data.</text>
</comment>
<keyword evidence="3" id="KW-0732">Signal</keyword>
<feature type="transmembrane region" description="Helical" evidence="2">
    <location>
        <begin position="95"/>
        <end position="120"/>
    </location>
</feature>
<name>A0A8X8A3I0_POPTO</name>
<feature type="signal peptide" evidence="3">
    <location>
        <begin position="1"/>
        <end position="23"/>
    </location>
</feature>
<dbReference type="OrthoDB" id="1929763at2759"/>
<dbReference type="Proteomes" id="UP000886885">
    <property type="component" value="Chromosome 4A"/>
</dbReference>
<dbReference type="AlphaFoldDB" id="A0A8X8A3I0"/>
<evidence type="ECO:0000313" key="4">
    <source>
        <dbReference type="EMBL" id="KAG6779921.1"/>
    </source>
</evidence>
<dbReference type="EMBL" id="JAAWWB010000007">
    <property type="protein sequence ID" value="KAG6779921.1"/>
    <property type="molecule type" value="Genomic_DNA"/>
</dbReference>
<sequence>MVSIASFFLFCLSSLTILFIARAQDRAPHGLVYEKPVAFSPSAVEFFHPKTQEPNTGNPCAASSSCSPFPLAAQVEDTDQTQGKISTSQRGGKQLGAGGIAGVVLGLAFAVLLTMGVYYVTITRKANINRAKDEDPVGYNYTLTGQHRRGLAGNPAGETPNTSRAVECKSAESH</sequence>
<accession>A0A8X8A3I0</accession>
<keyword evidence="5" id="KW-1185">Reference proteome</keyword>
<evidence type="ECO:0000256" key="1">
    <source>
        <dbReference type="SAM" id="MobiDB-lite"/>
    </source>
</evidence>
<feature type="chain" id="PRO_5036472760" description="Transmembrane protein" evidence="3">
    <location>
        <begin position="24"/>
        <end position="174"/>
    </location>
</feature>
<organism evidence="4 5">
    <name type="scientific">Populus tomentosa</name>
    <name type="common">Chinese white poplar</name>
    <dbReference type="NCBI Taxonomy" id="118781"/>
    <lineage>
        <taxon>Eukaryota</taxon>
        <taxon>Viridiplantae</taxon>
        <taxon>Streptophyta</taxon>
        <taxon>Embryophyta</taxon>
        <taxon>Tracheophyta</taxon>
        <taxon>Spermatophyta</taxon>
        <taxon>Magnoliopsida</taxon>
        <taxon>eudicotyledons</taxon>
        <taxon>Gunneridae</taxon>
        <taxon>Pentapetalae</taxon>
        <taxon>rosids</taxon>
        <taxon>fabids</taxon>
        <taxon>Malpighiales</taxon>
        <taxon>Salicaceae</taxon>
        <taxon>Saliceae</taxon>
        <taxon>Populus</taxon>
    </lineage>
</organism>
<evidence type="ECO:0000256" key="2">
    <source>
        <dbReference type="SAM" id="Phobius"/>
    </source>
</evidence>
<keyword evidence="2" id="KW-0472">Membrane</keyword>
<evidence type="ECO:0008006" key="6">
    <source>
        <dbReference type="Google" id="ProtNLM"/>
    </source>
</evidence>
<keyword evidence="2" id="KW-1133">Transmembrane helix</keyword>
<dbReference type="PANTHER" id="PTHR35718:SF1">
    <property type="entry name" value="EXPRESSED PROTEIN"/>
    <property type="match status" value="1"/>
</dbReference>
<proteinExistence type="predicted"/>
<protein>
    <recommendedName>
        <fullName evidence="6">Transmembrane protein</fullName>
    </recommendedName>
</protein>
<dbReference type="PANTHER" id="PTHR35718">
    <property type="entry name" value="EXPRESSED PROTEIN"/>
    <property type="match status" value="1"/>
</dbReference>
<reference evidence="4" key="1">
    <citation type="journal article" date="2020" name="bioRxiv">
        <title>Hybrid origin of Populus tomentosa Carr. identified through genome sequencing and phylogenomic analysis.</title>
        <authorList>
            <person name="An X."/>
            <person name="Gao K."/>
            <person name="Chen Z."/>
            <person name="Li J."/>
            <person name="Yang X."/>
            <person name="Yang X."/>
            <person name="Zhou J."/>
            <person name="Guo T."/>
            <person name="Zhao T."/>
            <person name="Huang S."/>
            <person name="Miao D."/>
            <person name="Khan W.U."/>
            <person name="Rao P."/>
            <person name="Ye M."/>
            <person name="Lei B."/>
            <person name="Liao W."/>
            <person name="Wang J."/>
            <person name="Ji L."/>
            <person name="Li Y."/>
            <person name="Guo B."/>
            <person name="Mustafa N.S."/>
            <person name="Li S."/>
            <person name="Yun Q."/>
            <person name="Keller S.R."/>
            <person name="Mao J."/>
            <person name="Zhang R."/>
            <person name="Strauss S.H."/>
        </authorList>
    </citation>
    <scope>NUCLEOTIDE SEQUENCE</scope>
    <source>
        <strain evidence="4">GM15</strain>
        <tissue evidence="4">Leaf</tissue>
    </source>
</reference>
<evidence type="ECO:0000256" key="3">
    <source>
        <dbReference type="SAM" id="SignalP"/>
    </source>
</evidence>
<keyword evidence="2" id="KW-0812">Transmembrane</keyword>
<feature type="region of interest" description="Disordered" evidence="1">
    <location>
        <begin position="145"/>
        <end position="174"/>
    </location>
</feature>
<evidence type="ECO:0000313" key="5">
    <source>
        <dbReference type="Proteomes" id="UP000886885"/>
    </source>
</evidence>